<dbReference type="CDD" id="cd00383">
    <property type="entry name" value="trans_reg_C"/>
    <property type="match status" value="1"/>
</dbReference>
<dbReference type="Gene3D" id="1.10.10.10">
    <property type="entry name" value="Winged helix-like DNA-binding domain superfamily/Winged helix DNA-binding domain"/>
    <property type="match status" value="1"/>
</dbReference>
<dbReference type="PROSITE" id="PS51755">
    <property type="entry name" value="OMPR_PHOB"/>
    <property type="match status" value="1"/>
</dbReference>
<evidence type="ECO:0000256" key="1">
    <source>
        <dbReference type="ARBA" id="ARBA00022553"/>
    </source>
</evidence>
<evidence type="ECO:0000313" key="11">
    <source>
        <dbReference type="Proteomes" id="UP001169069"/>
    </source>
</evidence>
<feature type="modified residue" description="4-aspartylphosphate" evidence="6">
    <location>
        <position position="53"/>
    </location>
</feature>
<evidence type="ECO:0000313" key="10">
    <source>
        <dbReference type="EMBL" id="MDM5271455.1"/>
    </source>
</evidence>
<evidence type="ECO:0000256" key="5">
    <source>
        <dbReference type="ARBA" id="ARBA00023163"/>
    </source>
</evidence>
<comment type="caution">
    <text evidence="10">The sequence shown here is derived from an EMBL/GenBank/DDBJ whole genome shotgun (WGS) entry which is preliminary data.</text>
</comment>
<evidence type="ECO:0000256" key="4">
    <source>
        <dbReference type="ARBA" id="ARBA00023125"/>
    </source>
</evidence>
<dbReference type="Pfam" id="PF00486">
    <property type="entry name" value="Trans_reg_C"/>
    <property type="match status" value="1"/>
</dbReference>
<dbReference type="InterPro" id="IPR001789">
    <property type="entry name" value="Sig_transdc_resp-reg_receiver"/>
</dbReference>
<dbReference type="SUPFAM" id="SSF46894">
    <property type="entry name" value="C-terminal effector domain of the bipartite response regulators"/>
    <property type="match status" value="1"/>
</dbReference>
<evidence type="ECO:0000256" key="7">
    <source>
        <dbReference type="PROSITE-ProRule" id="PRU01091"/>
    </source>
</evidence>
<gene>
    <name evidence="10" type="ORF">PGH07_04630</name>
</gene>
<dbReference type="InterPro" id="IPR016032">
    <property type="entry name" value="Sig_transdc_resp-reg_C-effctor"/>
</dbReference>
<sequence>MSTKILVLEDDQLFNETLQDFLEEEGYALDAVMDPYSALDLTYENKYDIYLFDVNLPYESGFDLLDKLRSAGDMTPTIFLTSRDDKDSLVEGFSLGADDYMKKPIDFDELQVRIEALLRRQTRTQNVLIGEYTLDVKNKILYHRDKEVDLTIKVIELLMLFIQSKGDVVSNEFIKEQLWTANQMPSDGSIRVYVTQLKKLFPEYISNIRGVGYKFENIDA</sequence>
<organism evidence="10 11">
    <name type="scientific">Sulfurovum zhangzhouensis</name>
    <dbReference type="NCBI Taxonomy" id="3019067"/>
    <lineage>
        <taxon>Bacteria</taxon>
        <taxon>Pseudomonadati</taxon>
        <taxon>Campylobacterota</taxon>
        <taxon>Epsilonproteobacteria</taxon>
        <taxon>Campylobacterales</taxon>
        <taxon>Sulfurovaceae</taxon>
        <taxon>Sulfurovum</taxon>
    </lineage>
</organism>
<dbReference type="PANTHER" id="PTHR48111:SF1">
    <property type="entry name" value="TWO-COMPONENT RESPONSE REGULATOR ORR33"/>
    <property type="match status" value="1"/>
</dbReference>
<dbReference type="InterPro" id="IPR001867">
    <property type="entry name" value="OmpR/PhoB-type_DNA-bd"/>
</dbReference>
<keyword evidence="2" id="KW-0902">Two-component regulatory system</keyword>
<evidence type="ECO:0000259" key="8">
    <source>
        <dbReference type="PROSITE" id="PS50110"/>
    </source>
</evidence>
<feature type="DNA-binding region" description="OmpR/PhoB-type" evidence="7">
    <location>
        <begin position="124"/>
        <end position="217"/>
    </location>
</feature>
<feature type="domain" description="OmpR/PhoB-type" evidence="9">
    <location>
        <begin position="124"/>
        <end position="217"/>
    </location>
</feature>
<proteinExistence type="predicted"/>
<keyword evidence="11" id="KW-1185">Reference proteome</keyword>
<dbReference type="RefSeq" id="WP_289412913.1">
    <property type="nucleotide sequence ID" value="NZ_JAQIBD010000001.1"/>
</dbReference>
<keyword evidence="3" id="KW-0805">Transcription regulation</keyword>
<dbReference type="Gene3D" id="3.40.50.2300">
    <property type="match status" value="1"/>
</dbReference>
<dbReference type="PROSITE" id="PS50110">
    <property type="entry name" value="RESPONSE_REGULATORY"/>
    <property type="match status" value="1"/>
</dbReference>
<evidence type="ECO:0000259" key="9">
    <source>
        <dbReference type="PROSITE" id="PS51755"/>
    </source>
</evidence>
<feature type="domain" description="Response regulatory" evidence="8">
    <location>
        <begin position="4"/>
        <end position="118"/>
    </location>
</feature>
<keyword evidence="5" id="KW-0804">Transcription</keyword>
<dbReference type="InterPro" id="IPR011006">
    <property type="entry name" value="CheY-like_superfamily"/>
</dbReference>
<keyword evidence="1 6" id="KW-0597">Phosphoprotein</keyword>
<evidence type="ECO:0000256" key="3">
    <source>
        <dbReference type="ARBA" id="ARBA00023015"/>
    </source>
</evidence>
<dbReference type="EMBL" id="JAQIBD010000001">
    <property type="protein sequence ID" value="MDM5271455.1"/>
    <property type="molecule type" value="Genomic_DNA"/>
</dbReference>
<dbReference type="SUPFAM" id="SSF52172">
    <property type="entry name" value="CheY-like"/>
    <property type="match status" value="1"/>
</dbReference>
<dbReference type="Proteomes" id="UP001169069">
    <property type="component" value="Unassembled WGS sequence"/>
</dbReference>
<name>A0ABT7QX98_9BACT</name>
<evidence type="ECO:0000256" key="6">
    <source>
        <dbReference type="PROSITE-ProRule" id="PRU00169"/>
    </source>
</evidence>
<keyword evidence="4 7" id="KW-0238">DNA-binding</keyword>
<accession>A0ABT7QX98</accession>
<evidence type="ECO:0000256" key="2">
    <source>
        <dbReference type="ARBA" id="ARBA00023012"/>
    </source>
</evidence>
<dbReference type="PANTHER" id="PTHR48111">
    <property type="entry name" value="REGULATOR OF RPOS"/>
    <property type="match status" value="1"/>
</dbReference>
<dbReference type="SMART" id="SM00862">
    <property type="entry name" value="Trans_reg_C"/>
    <property type="match status" value="1"/>
</dbReference>
<protein>
    <submittedName>
        <fullName evidence="10">Response regulator transcription factor</fullName>
    </submittedName>
</protein>
<reference evidence="10" key="1">
    <citation type="submission" date="2023-01" db="EMBL/GenBank/DDBJ databases">
        <title>Sulfurovum sp. zt1-1 genome assembly.</title>
        <authorList>
            <person name="Wang J."/>
        </authorList>
    </citation>
    <scope>NUCLEOTIDE SEQUENCE</scope>
    <source>
        <strain evidence="10">Zt1-1</strain>
    </source>
</reference>
<dbReference type="InterPro" id="IPR039420">
    <property type="entry name" value="WalR-like"/>
</dbReference>
<dbReference type="InterPro" id="IPR036388">
    <property type="entry name" value="WH-like_DNA-bd_sf"/>
</dbReference>
<dbReference type="SMART" id="SM00448">
    <property type="entry name" value="REC"/>
    <property type="match status" value="1"/>
</dbReference>
<dbReference type="Pfam" id="PF00072">
    <property type="entry name" value="Response_reg"/>
    <property type="match status" value="1"/>
</dbReference>